<protein>
    <submittedName>
        <fullName evidence="2">Uncharacterized protein</fullName>
    </submittedName>
</protein>
<keyword evidence="1" id="KW-1133">Transmembrane helix</keyword>
<keyword evidence="1" id="KW-0812">Transmembrane</keyword>
<dbReference type="Proteomes" id="UP000193409">
    <property type="component" value="Unassembled WGS sequence"/>
</dbReference>
<organism evidence="2 3">
    <name type="scientific">Pseudoruegeria aquimaris</name>
    <dbReference type="NCBI Taxonomy" id="393663"/>
    <lineage>
        <taxon>Bacteria</taxon>
        <taxon>Pseudomonadati</taxon>
        <taxon>Pseudomonadota</taxon>
        <taxon>Alphaproteobacteria</taxon>
        <taxon>Rhodobacterales</taxon>
        <taxon>Roseobacteraceae</taxon>
        <taxon>Pseudoruegeria</taxon>
    </lineage>
</organism>
<reference evidence="2 3" key="1">
    <citation type="submission" date="2017-03" db="EMBL/GenBank/DDBJ databases">
        <authorList>
            <person name="Afonso C.L."/>
            <person name="Miller P.J."/>
            <person name="Scott M.A."/>
            <person name="Spackman E."/>
            <person name="Goraichik I."/>
            <person name="Dimitrov K.M."/>
            <person name="Suarez D.L."/>
            <person name="Swayne D.E."/>
        </authorList>
    </citation>
    <scope>NUCLEOTIDE SEQUENCE [LARGE SCALE GENOMIC DNA]</scope>
    <source>
        <strain evidence="2 3">CECT 7680</strain>
    </source>
</reference>
<feature type="transmembrane region" description="Helical" evidence="1">
    <location>
        <begin position="28"/>
        <end position="50"/>
    </location>
</feature>
<keyword evidence="3" id="KW-1185">Reference proteome</keyword>
<evidence type="ECO:0000256" key="1">
    <source>
        <dbReference type="SAM" id="Phobius"/>
    </source>
</evidence>
<dbReference type="AlphaFoldDB" id="A0A1Y5REP7"/>
<dbReference type="EMBL" id="FWFQ01000001">
    <property type="protein sequence ID" value="SLN12940.1"/>
    <property type="molecule type" value="Genomic_DNA"/>
</dbReference>
<evidence type="ECO:0000313" key="3">
    <source>
        <dbReference type="Proteomes" id="UP000193409"/>
    </source>
</evidence>
<proteinExistence type="predicted"/>
<keyword evidence="1" id="KW-0472">Membrane</keyword>
<evidence type="ECO:0000313" key="2">
    <source>
        <dbReference type="EMBL" id="SLN12940.1"/>
    </source>
</evidence>
<accession>A0A1Y5REP7</accession>
<name>A0A1Y5REP7_9RHOB</name>
<dbReference type="RefSeq" id="WP_176244056.1">
    <property type="nucleotide sequence ID" value="NZ_FWFQ01000001.1"/>
</dbReference>
<sequence>MIVIAGLVLGAALGALRAKKRGGNGKDMAQWAFVHALIFATAGLFITLFIHRSL</sequence>
<gene>
    <name evidence="2" type="ORF">PSA7680_00224</name>
</gene>